<name>A0A554RFR7_9ACTN</name>
<proteinExistence type="inferred from homology"/>
<dbReference type="OrthoDB" id="9803065at2"/>
<feature type="transmembrane region" description="Helical" evidence="6">
    <location>
        <begin position="131"/>
        <end position="159"/>
    </location>
</feature>
<organism evidence="8 9">
    <name type="scientific">Aeromicrobium piscarium</name>
    <dbReference type="NCBI Taxonomy" id="2590901"/>
    <lineage>
        <taxon>Bacteria</taxon>
        <taxon>Bacillati</taxon>
        <taxon>Actinomycetota</taxon>
        <taxon>Actinomycetes</taxon>
        <taxon>Propionibacteriales</taxon>
        <taxon>Nocardioidaceae</taxon>
        <taxon>Aeromicrobium</taxon>
    </lineage>
</organism>
<dbReference type="AlphaFoldDB" id="A0A554RFR7"/>
<evidence type="ECO:0000256" key="6">
    <source>
        <dbReference type="SAM" id="Phobius"/>
    </source>
</evidence>
<evidence type="ECO:0000313" key="8">
    <source>
        <dbReference type="EMBL" id="TSD52966.1"/>
    </source>
</evidence>
<keyword evidence="3 6" id="KW-0812">Transmembrane</keyword>
<dbReference type="EMBL" id="VLNT01000034">
    <property type="protein sequence ID" value="TSD52966.1"/>
    <property type="molecule type" value="Genomic_DNA"/>
</dbReference>
<feature type="transmembrane region" description="Helical" evidence="6">
    <location>
        <begin position="12"/>
        <end position="38"/>
    </location>
</feature>
<feature type="transmembrane region" description="Helical" evidence="6">
    <location>
        <begin position="59"/>
        <end position="79"/>
    </location>
</feature>
<keyword evidence="9" id="KW-1185">Reference proteome</keyword>
<dbReference type="InterPro" id="IPR003834">
    <property type="entry name" value="Cyt_c_assmbl_TM_dom"/>
</dbReference>
<accession>A0A554RFR7</accession>
<evidence type="ECO:0000256" key="5">
    <source>
        <dbReference type="ARBA" id="ARBA00023136"/>
    </source>
</evidence>
<keyword evidence="5 6" id="KW-0472">Membrane</keyword>
<dbReference type="PANTHER" id="PTHR31272:SF4">
    <property type="entry name" value="CYTOCHROME C-TYPE BIOGENESIS PROTEIN HI_1454-RELATED"/>
    <property type="match status" value="1"/>
</dbReference>
<gene>
    <name evidence="8" type="ORF">FNM00_18455</name>
</gene>
<reference evidence="8 9" key="1">
    <citation type="submission" date="2019-07" db="EMBL/GenBank/DDBJ databases">
        <authorList>
            <person name="Zhao L.H."/>
        </authorList>
    </citation>
    <scope>NUCLEOTIDE SEQUENCE [LARGE SCALE GENOMIC DNA]</scope>
    <source>
        <strain evidence="8 9">Co35</strain>
    </source>
</reference>
<feature type="transmembrane region" description="Helical" evidence="6">
    <location>
        <begin position="99"/>
        <end position="119"/>
    </location>
</feature>
<dbReference type="Proteomes" id="UP000316988">
    <property type="component" value="Unassembled WGS sequence"/>
</dbReference>
<dbReference type="PANTHER" id="PTHR31272">
    <property type="entry name" value="CYTOCHROME C-TYPE BIOGENESIS PROTEIN HI_1454-RELATED"/>
    <property type="match status" value="1"/>
</dbReference>
<comment type="subcellular location">
    <subcellularLocation>
        <location evidence="1">Membrane</location>
        <topology evidence="1">Multi-pass membrane protein</topology>
    </subcellularLocation>
</comment>
<feature type="transmembrane region" description="Helical" evidence="6">
    <location>
        <begin position="171"/>
        <end position="193"/>
    </location>
</feature>
<sequence>MGDWFSVQITSGALVVAAPIAVIAGLVSFFSPCIMPLLPGYLSYVSGLTVEEIGRRTNWRIIAGAALFVAGFTAMFVSYGMAFGAIGFQLLAYQKPVNIALGIITIAMGLAFLGAIPALNRGAGAVTVPRVGLAGAPVIGVLFGVGWTPCLGPTLAAVLSLSMTEASASRGALLTLAYCIGLGGPFILAAIAYRRALRTMAWARQRQLLFKRIGGALMISIGLLLVTGLWQRLVNAMQSLITGYSLPI</sequence>
<evidence type="ECO:0000259" key="7">
    <source>
        <dbReference type="Pfam" id="PF02683"/>
    </source>
</evidence>
<comment type="caution">
    <text evidence="8">The sequence shown here is derived from an EMBL/GenBank/DDBJ whole genome shotgun (WGS) entry which is preliminary data.</text>
</comment>
<feature type="transmembrane region" description="Helical" evidence="6">
    <location>
        <begin position="213"/>
        <end position="230"/>
    </location>
</feature>
<keyword evidence="4 6" id="KW-1133">Transmembrane helix</keyword>
<evidence type="ECO:0000256" key="4">
    <source>
        <dbReference type="ARBA" id="ARBA00022989"/>
    </source>
</evidence>
<dbReference type="InterPro" id="IPR051790">
    <property type="entry name" value="Cytochrome_c-biogenesis_DsbD"/>
</dbReference>
<dbReference type="GO" id="GO:0017004">
    <property type="term" value="P:cytochrome complex assembly"/>
    <property type="evidence" value="ECO:0007669"/>
    <property type="project" value="InterPro"/>
</dbReference>
<evidence type="ECO:0000256" key="1">
    <source>
        <dbReference type="ARBA" id="ARBA00004141"/>
    </source>
</evidence>
<protein>
    <submittedName>
        <fullName evidence="8">Cytochrome c biogenesis protein CcdA</fullName>
    </submittedName>
</protein>
<dbReference type="RefSeq" id="WP_143915009.1">
    <property type="nucleotide sequence ID" value="NZ_VLNT01000034.1"/>
</dbReference>
<evidence type="ECO:0000313" key="9">
    <source>
        <dbReference type="Proteomes" id="UP000316988"/>
    </source>
</evidence>
<evidence type="ECO:0000256" key="3">
    <source>
        <dbReference type="ARBA" id="ARBA00022692"/>
    </source>
</evidence>
<evidence type="ECO:0000256" key="2">
    <source>
        <dbReference type="ARBA" id="ARBA00006143"/>
    </source>
</evidence>
<dbReference type="GO" id="GO:0016020">
    <property type="term" value="C:membrane"/>
    <property type="evidence" value="ECO:0007669"/>
    <property type="project" value="UniProtKB-SubCell"/>
</dbReference>
<feature type="domain" description="Cytochrome C biogenesis protein transmembrane" evidence="7">
    <location>
        <begin position="17"/>
        <end position="226"/>
    </location>
</feature>
<comment type="similarity">
    <text evidence="2">Belongs to the DsbD family.</text>
</comment>
<dbReference type="Pfam" id="PF02683">
    <property type="entry name" value="DsbD_TM"/>
    <property type="match status" value="1"/>
</dbReference>